<dbReference type="SMART" id="SM00228">
    <property type="entry name" value="PDZ"/>
    <property type="match status" value="1"/>
</dbReference>
<dbReference type="InterPro" id="IPR041779">
    <property type="entry name" value="FRMPD1/3/4_FERM_C"/>
</dbReference>
<keyword evidence="5" id="KW-1185">Reference proteome</keyword>
<dbReference type="SUPFAM" id="SSF47031">
    <property type="entry name" value="Second domain of FERM"/>
    <property type="match status" value="1"/>
</dbReference>
<evidence type="ECO:0000256" key="1">
    <source>
        <dbReference type="SAM" id="MobiDB-lite"/>
    </source>
</evidence>
<dbReference type="InterPro" id="IPR014352">
    <property type="entry name" value="FERM/acyl-CoA-bd_prot_sf"/>
</dbReference>
<dbReference type="FunFam" id="2.30.29.30:FF:000066">
    <property type="entry name" value="FERM and PDZ domain-containing protein 4"/>
    <property type="match status" value="1"/>
</dbReference>
<feature type="compositionally biased region" description="Basic and acidic residues" evidence="1">
    <location>
        <begin position="1065"/>
        <end position="1078"/>
    </location>
</feature>
<proteinExistence type="predicted"/>
<feature type="compositionally biased region" description="Basic residues" evidence="1">
    <location>
        <begin position="1092"/>
        <end position="1102"/>
    </location>
</feature>
<feature type="compositionally biased region" description="Acidic residues" evidence="1">
    <location>
        <begin position="527"/>
        <end position="536"/>
    </location>
</feature>
<dbReference type="GeneTree" id="ENSGT00950000183035"/>
<feature type="domain" description="FERM" evidence="2">
    <location>
        <begin position="186"/>
        <end position="499"/>
    </location>
</feature>
<dbReference type="CDD" id="cd14473">
    <property type="entry name" value="FERM_B-lobe"/>
    <property type="match status" value="1"/>
</dbReference>
<dbReference type="InterPro" id="IPR036034">
    <property type="entry name" value="PDZ_sf"/>
</dbReference>
<dbReference type="SUPFAM" id="SSF50156">
    <property type="entry name" value="PDZ domain-like"/>
    <property type="match status" value="1"/>
</dbReference>
<feature type="compositionally biased region" description="Gly residues" evidence="1">
    <location>
        <begin position="811"/>
        <end position="823"/>
    </location>
</feature>
<feature type="compositionally biased region" description="Basic and acidic residues" evidence="1">
    <location>
        <begin position="1261"/>
        <end position="1277"/>
    </location>
</feature>
<feature type="region of interest" description="Disordered" evidence="1">
    <location>
        <begin position="1630"/>
        <end position="1651"/>
    </location>
</feature>
<dbReference type="InterPro" id="IPR019748">
    <property type="entry name" value="FERM_central"/>
</dbReference>
<feature type="compositionally biased region" description="Basic and acidic residues" evidence="1">
    <location>
        <begin position="606"/>
        <end position="623"/>
    </location>
</feature>
<dbReference type="Gene3D" id="2.30.29.30">
    <property type="entry name" value="Pleckstrin-homology domain (PH domain)/Phosphotyrosine-binding domain (PTB)"/>
    <property type="match status" value="1"/>
</dbReference>
<feature type="compositionally biased region" description="Low complexity" evidence="1">
    <location>
        <begin position="930"/>
        <end position="940"/>
    </location>
</feature>
<dbReference type="PANTHER" id="PTHR46221">
    <property type="entry name" value="FERM AND PDZ DOMAIN-CONTAINING PROTEIN FAMILY MEMBER"/>
    <property type="match status" value="1"/>
</dbReference>
<feature type="compositionally biased region" description="Gly residues" evidence="1">
    <location>
        <begin position="790"/>
        <end position="804"/>
    </location>
</feature>
<feature type="compositionally biased region" description="Polar residues" evidence="1">
    <location>
        <begin position="1147"/>
        <end position="1172"/>
    </location>
</feature>
<dbReference type="Pfam" id="PF21989">
    <property type="entry name" value="RA_2"/>
    <property type="match status" value="1"/>
</dbReference>
<feature type="region of interest" description="Disordered" evidence="1">
    <location>
        <begin position="1"/>
        <end position="20"/>
    </location>
</feature>
<feature type="compositionally biased region" description="Pro residues" evidence="1">
    <location>
        <begin position="1396"/>
        <end position="1412"/>
    </location>
</feature>
<feature type="compositionally biased region" description="Basic and acidic residues" evidence="1">
    <location>
        <begin position="644"/>
        <end position="735"/>
    </location>
</feature>
<evidence type="ECO:0008006" key="6">
    <source>
        <dbReference type="Google" id="ProtNLM"/>
    </source>
</evidence>
<accession>A0A8K9UZE3</accession>
<dbReference type="Ensembl" id="ENSOMYT00000127089.1">
    <property type="protein sequence ID" value="ENSOMYP00000116746.1"/>
    <property type="gene ID" value="ENSOMYG00000057859.1"/>
</dbReference>
<evidence type="ECO:0000313" key="4">
    <source>
        <dbReference type="Ensembl" id="ENSOMYP00000116746.1"/>
    </source>
</evidence>
<feature type="compositionally biased region" description="Basic and acidic residues" evidence="1">
    <location>
        <begin position="1415"/>
        <end position="1425"/>
    </location>
</feature>
<reference evidence="4" key="3">
    <citation type="submission" date="2025-09" db="UniProtKB">
        <authorList>
            <consortium name="Ensembl"/>
        </authorList>
    </citation>
    <scope>IDENTIFICATION</scope>
</reference>
<evidence type="ECO:0000259" key="2">
    <source>
        <dbReference type="PROSITE" id="PS50057"/>
    </source>
</evidence>
<dbReference type="Proteomes" id="UP000694395">
    <property type="component" value="Chromosome 10"/>
</dbReference>
<feature type="compositionally biased region" description="Basic and acidic residues" evidence="1">
    <location>
        <begin position="1306"/>
        <end position="1317"/>
    </location>
</feature>
<dbReference type="CDD" id="cd13183">
    <property type="entry name" value="FERM_C_FRMPD1_FRMPD3_FRMPD4"/>
    <property type="match status" value="1"/>
</dbReference>
<evidence type="ECO:0000259" key="3">
    <source>
        <dbReference type="PROSITE" id="PS50106"/>
    </source>
</evidence>
<dbReference type="InterPro" id="IPR019749">
    <property type="entry name" value="Band_41_domain"/>
</dbReference>
<feature type="region of interest" description="Disordered" evidence="1">
    <location>
        <begin position="514"/>
        <end position="736"/>
    </location>
</feature>
<dbReference type="InterPro" id="IPR000299">
    <property type="entry name" value="FERM_domain"/>
</dbReference>
<dbReference type="Gene3D" id="3.10.20.90">
    <property type="entry name" value="Phosphatidylinositol 3-kinase Catalytic Subunit, Chain A, domain 1"/>
    <property type="match status" value="1"/>
</dbReference>
<feature type="region of interest" description="Disordered" evidence="1">
    <location>
        <begin position="25"/>
        <end position="56"/>
    </location>
</feature>
<feature type="compositionally biased region" description="Polar residues" evidence="1">
    <location>
        <begin position="1030"/>
        <end position="1055"/>
    </location>
</feature>
<feature type="region of interest" description="Disordered" evidence="1">
    <location>
        <begin position="1838"/>
        <end position="1865"/>
    </location>
</feature>
<dbReference type="Gene3D" id="1.20.80.10">
    <property type="match status" value="1"/>
</dbReference>
<dbReference type="PROSITE" id="PS50106">
    <property type="entry name" value="PDZ"/>
    <property type="match status" value="1"/>
</dbReference>
<dbReference type="SMART" id="SM00295">
    <property type="entry name" value="B41"/>
    <property type="match status" value="1"/>
</dbReference>
<feature type="compositionally biased region" description="Basic and acidic residues" evidence="1">
    <location>
        <begin position="1120"/>
        <end position="1145"/>
    </location>
</feature>
<sequence>MEERDRSRSPSRRTSRVEQVVGRWLRRSRDSSSRERILVDGKAAAGGESSGQDQKNSYPVRLTVQILRDPLLNTHGITLTPQTPILVQDITPAGPADGRLVPGDQVVKINNVAVDDLTPEQAADLIRECQHSVMITVLRNSAGPKSSFITPEKRAKLRSNPVKVRFAEEVEVNSHSQGNSLLFLPNVLKVYLENGQTKAFKFEPNTTVKDIVMTLKEKLSLSRIEHFSLVLEQKYSISKLLLLHEEERIQQVVHQKEVHDYRCLFRVCFIPREPEHLLQDDPTAFQYLYLQGINDVLQERFAVEMRCNTALRLAALHIQERLASCGQSPRTKLKIITKSWGIENFISSTLLRNMREKDLRKAIGYHMKKSQSQEPKQKVLSANQAKINYLEELCDLKSFGGKSFSATMMLQDRESMVTLLVGSRYGISQVVNHKLSIMTTLTEFSSITRIELLPESDRVSLVKIYLQDIKPITLLLESIAAKELSCLVAGYCRALVDPSLIIFPWTQDGKQHRVSAEEGYVSRGGSDSDDSSDMDMDTLISLVSHNNKRTTSDPVGLRRIMEERKEERKERKEREERKNNEKGEREQEKNMKYGTMSPLRKNRKKERIEEKVGGVGDQREKDTNAGGEVNSGKQRGAENGGMQEDDREREDESTKKEREGKERKAEEERGGGERKREEERGGGERKGEEERRGGERKGEEERRGGERKGEEVREAMTEEHRSVSEEASDSCRTDSRFMTSISSDSLDALEEDDLIACSSSLPHPHPPFRLTVEPPHPQPHPREGASSPQGGAGEWRGEGGGGGSGDRRGVGGEWRGGVGGECRGGVEGEWRGGGGECRGGGGECRGGGRGRRSGNGAWVNSHHSPMTPDSMNSEPVTPVVDPSENLNYAELSLMLEYLPSPPEASDDEDEEGKREERRRSNEGTGPEVFSASGCPRSSSSSLMDCVFTFDQSDARHYYNICPNVTPDSTRSLTHPHPETEEEEGGGEEEEQGGLLTLEPVPILQPPPGFGDSSSDEEFFDARDRIASPEDPTSGTVSRDFSAEMTSGMTQQTVSLSDIRISLAEGTRHEREEEGREGETSEGGGGRDMFSRLSRKRSKKRRSFMQTDFTSTVSYPGPDENQERNRNPDHVPDQYRDRAQNRRESSDESQQLSLDPEPSEQSQNPCPTVSSLSHAEGEASQLESKPILAKPSPEGSHRGPGEPCVLGNPKGNPRAPDNPKGDLHRSSRNRRQSMETEPDMMESKSVTALVTAASLSITAVRCRVEPDGKESPDRRGDGEEVEGEMEEEEGGGEAGAGPFTCHMFLTEIKEEEGQRGEETGEEGESDREERQPSLISEGPPSVRGSQFSRRPLCLTKDQDQEASFVPQISISHPGVYGRDTGGEQGVAGGEESVTPLSAPPPPTSPLPPFPAPSIPHTERGERDSKDGNVWSQPKLFTLSDREKDISYLTQVHRKLAISHQDLTSQRKAEIDNDEAIDSTNSVTDNTDVATANIAATGNSHSVMANTETTVDSDLAIANHKDTNSIKSVPANTIAYADFAMTNNEANAIINSLTTSNDSTSNANLAMTNANSANANSAMANIPKESPISPTTGFLLRPCSPGIIGQSLSASTLRGKIQSLPLYLSRSQETLNLSGVGSPNRSPSPETTSNKTEVMVTTETTKYDDVTKVATGEDLKDSGVALVESDDSEVTLTESEVGEVVVETAGAEITRLTVSEVKEVIEKVVMVYGSSLPPPLAPISLESKPDPKMVVKLPTCPIATVETAPPMAPAPICLEPKPVPELLSPGSTIHKMAAPLPSCPSFPVPIRVEPKPDHEPLSIHSKMAALSSSYPPALVVTTESLNSSSSNPHPIRVEPKPEPCPEPLSGPKMSAPLSSCPSALVVTTQSLNGPGLSFPGSNMRGQPFGSNSFCRPPGEEAGLLNTLTTGCGVFTSTCETQPNQAHMESYSPAKPDFGCSSVLASGCETVLEGVQTPLEACRCPPPLVYTNCFSGGDSFDDELTVYEFSCRTSSPPASQPSSSALALPLTTSPPLSSFLSSSPPSSLLSPSFPRSVLPPSSSMELSPLLSPLLSPSNCFLSQSSLHDDISRLRHRRFPPPPAGFQTVRSDVDKLLTLLQGGRMGSRGGRHPRETCATHFSENKRLLHGEARRLMAGCQKVVRVGQTPDEMLFSLSDSFRTLVGMAGMCLWFSGCDRCDRRNAEALAGLADVARTYREFVLAAERASGRRSCHDLSTKLLAKQCTALTASVFCLTQLFRTLTAL</sequence>
<feature type="compositionally biased region" description="Gly residues" evidence="1">
    <location>
        <begin position="831"/>
        <end position="847"/>
    </location>
</feature>
<dbReference type="PROSITE" id="PS50057">
    <property type="entry name" value="FERM_3"/>
    <property type="match status" value="1"/>
</dbReference>
<organism evidence="4 5">
    <name type="scientific">Oncorhynchus mykiss</name>
    <name type="common">Rainbow trout</name>
    <name type="synonym">Salmo gairdneri</name>
    <dbReference type="NCBI Taxonomy" id="8022"/>
    <lineage>
        <taxon>Eukaryota</taxon>
        <taxon>Metazoa</taxon>
        <taxon>Chordata</taxon>
        <taxon>Craniata</taxon>
        <taxon>Vertebrata</taxon>
        <taxon>Euteleostomi</taxon>
        <taxon>Actinopterygii</taxon>
        <taxon>Neopterygii</taxon>
        <taxon>Teleostei</taxon>
        <taxon>Protacanthopterygii</taxon>
        <taxon>Salmoniformes</taxon>
        <taxon>Salmonidae</taxon>
        <taxon>Salmoninae</taxon>
        <taxon>Oncorhynchus</taxon>
    </lineage>
</organism>
<feature type="compositionally biased region" description="Polar residues" evidence="1">
    <location>
        <begin position="1103"/>
        <end position="1113"/>
    </location>
</feature>
<dbReference type="InterPro" id="IPR011993">
    <property type="entry name" value="PH-like_dom_sf"/>
</dbReference>
<reference evidence="4" key="1">
    <citation type="submission" date="2020-07" db="EMBL/GenBank/DDBJ databases">
        <title>A long reads based de novo assembly of the rainbow trout Arlee double haploid line genome.</title>
        <authorList>
            <person name="Gao G."/>
            <person name="Palti Y."/>
        </authorList>
    </citation>
    <scope>NUCLEOTIDE SEQUENCE [LARGE SCALE GENOMIC DNA]</scope>
</reference>
<dbReference type="Pfam" id="PF00595">
    <property type="entry name" value="PDZ"/>
    <property type="match status" value="1"/>
</dbReference>
<feature type="compositionally biased region" description="Polar residues" evidence="1">
    <location>
        <begin position="1243"/>
        <end position="1256"/>
    </location>
</feature>
<dbReference type="PANTHER" id="PTHR46221:SF2">
    <property type="entry name" value="FERM AND PDZ DOMAIN-CONTAINING PROTEIN 1"/>
    <property type="match status" value="1"/>
</dbReference>
<feature type="compositionally biased region" description="Basic and acidic residues" evidence="1">
    <location>
        <begin position="559"/>
        <end position="591"/>
    </location>
</feature>
<dbReference type="Pfam" id="PF00373">
    <property type="entry name" value="FERM_M"/>
    <property type="match status" value="1"/>
</dbReference>
<evidence type="ECO:0000313" key="5">
    <source>
        <dbReference type="Proteomes" id="UP000694395"/>
    </source>
</evidence>
<dbReference type="InterPro" id="IPR035963">
    <property type="entry name" value="FERM_2"/>
</dbReference>
<feature type="compositionally biased region" description="Polar residues" evidence="1">
    <location>
        <begin position="861"/>
        <end position="875"/>
    </location>
</feature>
<feature type="region of interest" description="Disordered" evidence="1">
    <location>
        <begin position="963"/>
        <end position="1430"/>
    </location>
</feature>
<feature type="compositionally biased region" description="Basic and acidic residues" evidence="1">
    <location>
        <begin position="27"/>
        <end position="39"/>
    </location>
</feature>
<dbReference type="InterPro" id="IPR001478">
    <property type="entry name" value="PDZ"/>
</dbReference>
<feature type="compositionally biased region" description="Acidic residues" evidence="1">
    <location>
        <begin position="1278"/>
        <end position="1290"/>
    </location>
</feature>
<name>A0A8K9UZE3_ONCMY</name>
<dbReference type="SUPFAM" id="SSF54236">
    <property type="entry name" value="Ubiquitin-like"/>
    <property type="match status" value="1"/>
</dbReference>
<dbReference type="SUPFAM" id="SSF50729">
    <property type="entry name" value="PH domain-like"/>
    <property type="match status" value="1"/>
</dbReference>
<reference evidence="4" key="2">
    <citation type="submission" date="2025-08" db="UniProtKB">
        <authorList>
            <consortium name="Ensembl"/>
        </authorList>
    </citation>
    <scope>IDENTIFICATION</scope>
</reference>
<feature type="compositionally biased region" description="Basic and acidic residues" evidence="1">
    <location>
        <begin position="911"/>
        <end position="921"/>
    </location>
</feature>
<feature type="compositionally biased region" description="Polar residues" evidence="1">
    <location>
        <begin position="1630"/>
        <end position="1648"/>
    </location>
</feature>
<feature type="compositionally biased region" description="Acidic residues" evidence="1">
    <location>
        <begin position="979"/>
        <end position="991"/>
    </location>
</feature>
<dbReference type="Gene3D" id="2.30.42.10">
    <property type="match status" value="1"/>
</dbReference>
<feature type="region of interest" description="Disordered" evidence="1">
    <location>
        <begin position="757"/>
        <end position="940"/>
    </location>
</feature>
<feature type="domain" description="PDZ" evidence="3">
    <location>
        <begin position="63"/>
        <end position="141"/>
    </location>
</feature>
<protein>
    <recommendedName>
        <fullName evidence="6">FERM and PDZ domain-containing protein 1</fullName>
    </recommendedName>
</protein>
<dbReference type="InterPro" id="IPR029071">
    <property type="entry name" value="Ubiquitin-like_domsf"/>
</dbReference>